<dbReference type="OrthoDB" id="9790282at2"/>
<comment type="caution">
    <text evidence="1">The sequence shown here is derived from an EMBL/GenBank/DDBJ whole genome shotgun (WGS) entry which is preliminary data.</text>
</comment>
<dbReference type="AlphaFoldDB" id="A0A554RP18"/>
<evidence type="ECO:0000313" key="2">
    <source>
        <dbReference type="Proteomes" id="UP000316988"/>
    </source>
</evidence>
<proteinExistence type="predicted"/>
<accession>A0A554RP18</accession>
<dbReference type="EMBL" id="VLNT01000020">
    <property type="protein sequence ID" value="TSD55837.1"/>
    <property type="molecule type" value="Genomic_DNA"/>
</dbReference>
<name>A0A554RP18_9ACTN</name>
<sequence length="73" mass="8529">MEPQVGTLRVRYDFDGAVAGSEQGDWIEPEDALAWVELQKFDHAELFERWEIWRFDGQDWVFDRGVDDTPPAS</sequence>
<protein>
    <submittedName>
        <fullName evidence="1">Uncharacterized protein</fullName>
    </submittedName>
</protein>
<dbReference type="Proteomes" id="UP000316988">
    <property type="component" value="Unassembled WGS sequence"/>
</dbReference>
<reference evidence="1 2" key="1">
    <citation type="submission" date="2019-07" db="EMBL/GenBank/DDBJ databases">
        <authorList>
            <person name="Zhao L.H."/>
        </authorList>
    </citation>
    <scope>NUCLEOTIDE SEQUENCE [LARGE SCALE GENOMIC DNA]</scope>
    <source>
        <strain evidence="1 2">Co35</strain>
    </source>
</reference>
<keyword evidence="2" id="KW-1185">Reference proteome</keyword>
<evidence type="ECO:0000313" key="1">
    <source>
        <dbReference type="EMBL" id="TSD55837.1"/>
    </source>
</evidence>
<dbReference type="RefSeq" id="WP_143914618.1">
    <property type="nucleotide sequence ID" value="NZ_VLNT01000020.1"/>
</dbReference>
<gene>
    <name evidence="1" type="ORF">FNM00_16400</name>
</gene>
<organism evidence="1 2">
    <name type="scientific">Aeromicrobium piscarium</name>
    <dbReference type="NCBI Taxonomy" id="2590901"/>
    <lineage>
        <taxon>Bacteria</taxon>
        <taxon>Bacillati</taxon>
        <taxon>Actinomycetota</taxon>
        <taxon>Actinomycetes</taxon>
        <taxon>Propionibacteriales</taxon>
        <taxon>Nocardioidaceae</taxon>
        <taxon>Aeromicrobium</taxon>
    </lineage>
</organism>